<reference evidence="1" key="1">
    <citation type="submission" date="2018-11" db="EMBL/GenBank/DDBJ databases">
        <authorList>
            <consortium name="Genoscope - CEA"/>
            <person name="William W."/>
        </authorList>
    </citation>
    <scope>NUCLEOTIDE SEQUENCE</scope>
</reference>
<protein>
    <submittedName>
        <fullName evidence="1">Uncharacterized protein</fullName>
    </submittedName>
</protein>
<dbReference type="EMBL" id="LR031593">
    <property type="protein sequence ID" value="VDD24179.1"/>
    <property type="molecule type" value="Genomic_DNA"/>
</dbReference>
<evidence type="ECO:0000313" key="1">
    <source>
        <dbReference type="EMBL" id="VDD24179.1"/>
    </source>
</evidence>
<sequence>MSVFLGHHRNIDRVENGTKNETLRQLFRTRSLASHTQVLSEPCNKLCNRREATLWACRNEWIRKRGGADSISRPGGR</sequence>
<accession>A0A3P6DYF2</accession>
<dbReference type="AlphaFoldDB" id="A0A3P6DYF2"/>
<organism evidence="1">
    <name type="scientific">Brassica campestris</name>
    <name type="common">Field mustard</name>
    <dbReference type="NCBI Taxonomy" id="3711"/>
    <lineage>
        <taxon>Eukaryota</taxon>
        <taxon>Viridiplantae</taxon>
        <taxon>Streptophyta</taxon>
        <taxon>Embryophyta</taxon>
        <taxon>Tracheophyta</taxon>
        <taxon>Spermatophyta</taxon>
        <taxon>Magnoliopsida</taxon>
        <taxon>eudicotyledons</taxon>
        <taxon>Gunneridae</taxon>
        <taxon>Pentapetalae</taxon>
        <taxon>rosids</taxon>
        <taxon>malvids</taxon>
        <taxon>Brassicales</taxon>
        <taxon>Brassicaceae</taxon>
        <taxon>Brassiceae</taxon>
        <taxon>Brassica</taxon>
    </lineage>
</organism>
<name>A0A3P6DYF2_BRACM</name>
<proteinExistence type="predicted"/>
<gene>
    <name evidence="1" type="ORF">BRASC48T46341Z</name>
</gene>